<feature type="region of interest" description="Disordered" evidence="1">
    <location>
        <begin position="1"/>
        <end position="40"/>
    </location>
</feature>
<dbReference type="EnsemblPlants" id="ONIVA03G27140.1">
    <property type="protein sequence ID" value="ONIVA03G27140.1"/>
    <property type="gene ID" value="ONIVA03G27140"/>
</dbReference>
<reference evidence="2" key="2">
    <citation type="submission" date="2018-04" db="EMBL/GenBank/DDBJ databases">
        <title>OnivRS2 (Oryza nivara Reference Sequence Version 2).</title>
        <authorList>
            <person name="Zhang J."/>
            <person name="Kudrna D."/>
            <person name="Lee S."/>
            <person name="Talag J."/>
            <person name="Rajasekar S."/>
            <person name="Welchert J."/>
            <person name="Hsing Y.-I."/>
            <person name="Wing R.A."/>
        </authorList>
    </citation>
    <scope>NUCLEOTIDE SEQUENCE [LARGE SCALE GENOMIC DNA]</scope>
    <source>
        <strain evidence="2">SL10</strain>
    </source>
</reference>
<feature type="compositionally biased region" description="Basic residues" evidence="1">
    <location>
        <begin position="1"/>
        <end position="20"/>
    </location>
</feature>
<organism evidence="2">
    <name type="scientific">Oryza nivara</name>
    <name type="common">Indian wild rice</name>
    <name type="synonym">Oryza sativa f. spontanea</name>
    <dbReference type="NCBI Taxonomy" id="4536"/>
    <lineage>
        <taxon>Eukaryota</taxon>
        <taxon>Viridiplantae</taxon>
        <taxon>Streptophyta</taxon>
        <taxon>Embryophyta</taxon>
        <taxon>Tracheophyta</taxon>
        <taxon>Spermatophyta</taxon>
        <taxon>Magnoliopsida</taxon>
        <taxon>Liliopsida</taxon>
        <taxon>Poales</taxon>
        <taxon>Poaceae</taxon>
        <taxon>BOP clade</taxon>
        <taxon>Oryzoideae</taxon>
        <taxon>Oryzeae</taxon>
        <taxon>Oryzinae</taxon>
        <taxon>Oryza</taxon>
    </lineage>
</organism>
<dbReference type="AlphaFoldDB" id="A0A0E0GQI9"/>
<evidence type="ECO:0000313" key="2">
    <source>
        <dbReference type="EnsemblPlants" id="ONIVA03G27140.1"/>
    </source>
</evidence>
<dbReference type="InterPro" id="IPR011990">
    <property type="entry name" value="TPR-like_helical_dom_sf"/>
</dbReference>
<dbReference type="Gramene" id="ONIVA03G27140.1">
    <property type="protein sequence ID" value="ONIVA03G27140.1"/>
    <property type="gene ID" value="ONIVA03G27140"/>
</dbReference>
<evidence type="ECO:0000313" key="3">
    <source>
        <dbReference type="Proteomes" id="UP000006591"/>
    </source>
</evidence>
<protein>
    <submittedName>
        <fullName evidence="2">Uncharacterized protein</fullName>
    </submittedName>
</protein>
<reference evidence="2" key="1">
    <citation type="submission" date="2015-04" db="UniProtKB">
        <authorList>
            <consortium name="EnsemblPlants"/>
        </authorList>
    </citation>
    <scope>IDENTIFICATION</scope>
    <source>
        <strain evidence="2">SL10</strain>
    </source>
</reference>
<keyword evidence="3" id="KW-1185">Reference proteome</keyword>
<dbReference type="HOGENOM" id="CLU_2337202_0_0_1"/>
<evidence type="ECO:0000256" key="1">
    <source>
        <dbReference type="SAM" id="MobiDB-lite"/>
    </source>
</evidence>
<name>A0A0E0GQI9_ORYNI</name>
<dbReference type="Proteomes" id="UP000006591">
    <property type="component" value="Chromosome 3"/>
</dbReference>
<dbReference type="STRING" id="4536.A0A0E0GQI9"/>
<sequence>MARHHHHPVSAKGRRERRGRGAAGSEERGRGRRPRAVGTAATSLLDPLPLRLYSGDLHLQIHKAMAAFVDDDFELATELYTQAIEASPATAELYADRA</sequence>
<proteinExistence type="predicted"/>
<dbReference type="Gene3D" id="1.25.40.10">
    <property type="entry name" value="Tetratricopeptide repeat domain"/>
    <property type="match status" value="1"/>
</dbReference>
<accession>A0A0E0GQI9</accession>